<keyword evidence="4 9" id="KW-0812">Transmembrane</keyword>
<dbReference type="InterPro" id="IPR036640">
    <property type="entry name" value="ABC1_TM_sf"/>
</dbReference>
<feature type="transmembrane region" description="Helical" evidence="9">
    <location>
        <begin position="188"/>
        <end position="205"/>
    </location>
</feature>
<dbReference type="GO" id="GO:0016887">
    <property type="term" value="F:ATP hydrolysis activity"/>
    <property type="evidence" value="ECO:0007669"/>
    <property type="project" value="InterPro"/>
</dbReference>
<dbReference type="InterPro" id="IPR003439">
    <property type="entry name" value="ABC_transporter-like_ATP-bd"/>
</dbReference>
<dbReference type="GO" id="GO:0005524">
    <property type="term" value="F:ATP binding"/>
    <property type="evidence" value="ECO:0007669"/>
    <property type="project" value="UniProtKB-KW"/>
</dbReference>
<evidence type="ECO:0000256" key="1">
    <source>
        <dbReference type="ARBA" id="ARBA00004651"/>
    </source>
</evidence>
<keyword evidence="7 9" id="KW-1133">Transmembrane helix</keyword>
<evidence type="ECO:0000313" key="13">
    <source>
        <dbReference type="Proteomes" id="UP000176932"/>
    </source>
</evidence>
<evidence type="ECO:0000256" key="8">
    <source>
        <dbReference type="ARBA" id="ARBA00023136"/>
    </source>
</evidence>
<keyword evidence="8 9" id="KW-0472">Membrane</keyword>
<comment type="caution">
    <text evidence="12">The sequence shown here is derived from an EMBL/GenBank/DDBJ whole genome shotgun (WGS) entry which is preliminary data.</text>
</comment>
<sequence length="610" mass="68459">MSPERISKPERGSVRDFFSYFRLFLSLAQWKFSLLLLLFLSVGLFDGIGIVMFFPLLEQMQVGSRAESNGLLDVFAAVLSWLGLSSFGGILMFIVVVFVFKFFASFGQTVAVTRIARDLYRELAQRLLVGISAADYAKMYLKTSTGFVANALTREIRVFLAAFSHYAGILAGAVFVLVYLAFSFLLDPWITLFAVVIGGLLFFALRTLTWISRREGIEVTRVSGVYQEVVVQFMQYYKYLKATHRFPRVAAHASTVVNEMTRAQEKLSVIGGFIHAIPEPIAVVVVAVLLYFSVGMWHGSFGLVAVLLLLLYRTVMRMMSLQSEWNSFFSASGALKVIPEMLDSIERDKEHTGTRVAEAMSLAIELKGVHYAYGEHLALRDVTVSIPRQSTVALVGMSGGGKSTLVDMVTGILQPDQGCVTYDGVSYKDLDLNTLRERIGYVTQEITIFNDTISQNITFFEPENGVEVRARVVDACERAQCRGFIEALPQQYETRVGDRGINLSVGQRQRIAIARELYRDPEILIFDEATSALDSESERAIQKSIESLKGSKTMILIAHRLSTIKHADRLYVIEQGRVVEEGTFTELYQNPQTRFRRMCDLQSFEASHEQ</sequence>
<dbReference type="PROSITE" id="PS50929">
    <property type="entry name" value="ABC_TM1F"/>
    <property type="match status" value="1"/>
</dbReference>
<dbReference type="Gene3D" id="3.40.50.300">
    <property type="entry name" value="P-loop containing nucleotide triphosphate hydrolases"/>
    <property type="match status" value="1"/>
</dbReference>
<dbReference type="Gene3D" id="1.20.1560.10">
    <property type="entry name" value="ABC transporter type 1, transmembrane domain"/>
    <property type="match status" value="1"/>
</dbReference>
<evidence type="ECO:0000256" key="5">
    <source>
        <dbReference type="ARBA" id="ARBA00022741"/>
    </source>
</evidence>
<keyword evidence="5" id="KW-0547">Nucleotide-binding</keyword>
<evidence type="ECO:0000259" key="10">
    <source>
        <dbReference type="PROSITE" id="PS50893"/>
    </source>
</evidence>
<dbReference type="EMBL" id="MGEL01000041">
    <property type="protein sequence ID" value="OGL83180.1"/>
    <property type="molecule type" value="Genomic_DNA"/>
</dbReference>
<dbReference type="InterPro" id="IPR011527">
    <property type="entry name" value="ABC1_TM_dom"/>
</dbReference>
<name>A0A1F7UY44_9BACT</name>
<evidence type="ECO:0000259" key="11">
    <source>
        <dbReference type="PROSITE" id="PS50929"/>
    </source>
</evidence>
<dbReference type="InterPro" id="IPR039421">
    <property type="entry name" value="Type_1_exporter"/>
</dbReference>
<dbReference type="GO" id="GO:0034040">
    <property type="term" value="F:ATPase-coupled lipid transmembrane transporter activity"/>
    <property type="evidence" value="ECO:0007669"/>
    <property type="project" value="TreeGrafter"/>
</dbReference>
<feature type="transmembrane region" description="Helical" evidence="9">
    <location>
        <begin position="269"/>
        <end position="291"/>
    </location>
</feature>
<proteinExistence type="predicted"/>
<feature type="transmembrane region" description="Helical" evidence="9">
    <location>
        <begin position="74"/>
        <end position="100"/>
    </location>
</feature>
<dbReference type="Proteomes" id="UP000176932">
    <property type="component" value="Unassembled WGS sequence"/>
</dbReference>
<dbReference type="AlphaFoldDB" id="A0A1F7UY44"/>
<dbReference type="InterPro" id="IPR027417">
    <property type="entry name" value="P-loop_NTPase"/>
</dbReference>
<feature type="domain" description="ABC transporter" evidence="10">
    <location>
        <begin position="364"/>
        <end position="600"/>
    </location>
</feature>
<accession>A0A1F7UY44</accession>
<dbReference type="PANTHER" id="PTHR24221:SF654">
    <property type="entry name" value="ATP-BINDING CASSETTE SUB-FAMILY B MEMBER 6"/>
    <property type="match status" value="1"/>
</dbReference>
<dbReference type="FunFam" id="3.40.50.300:FF:000299">
    <property type="entry name" value="ABC transporter ATP-binding protein/permease"/>
    <property type="match status" value="1"/>
</dbReference>
<evidence type="ECO:0000256" key="2">
    <source>
        <dbReference type="ARBA" id="ARBA00022448"/>
    </source>
</evidence>
<comment type="subcellular location">
    <subcellularLocation>
        <location evidence="1">Cell membrane</location>
        <topology evidence="1">Multi-pass membrane protein</topology>
    </subcellularLocation>
</comment>
<feature type="transmembrane region" description="Helical" evidence="9">
    <location>
        <begin position="158"/>
        <end position="182"/>
    </location>
</feature>
<keyword evidence="6" id="KW-0067">ATP-binding</keyword>
<dbReference type="SUPFAM" id="SSF90123">
    <property type="entry name" value="ABC transporter transmembrane region"/>
    <property type="match status" value="1"/>
</dbReference>
<evidence type="ECO:0000256" key="3">
    <source>
        <dbReference type="ARBA" id="ARBA00022475"/>
    </source>
</evidence>
<feature type="transmembrane region" description="Helical" evidence="9">
    <location>
        <begin position="297"/>
        <end position="315"/>
    </location>
</feature>
<protein>
    <recommendedName>
        <fullName evidence="14">ABC transporter ATP-binding protein</fullName>
    </recommendedName>
</protein>
<dbReference type="SMART" id="SM00382">
    <property type="entry name" value="AAA"/>
    <property type="match status" value="1"/>
</dbReference>
<dbReference type="InterPro" id="IPR003593">
    <property type="entry name" value="AAA+_ATPase"/>
</dbReference>
<dbReference type="GO" id="GO:0140359">
    <property type="term" value="F:ABC-type transporter activity"/>
    <property type="evidence" value="ECO:0007669"/>
    <property type="project" value="InterPro"/>
</dbReference>
<keyword evidence="3" id="KW-1003">Cell membrane</keyword>
<keyword evidence="2" id="KW-0813">Transport</keyword>
<evidence type="ECO:0008006" key="14">
    <source>
        <dbReference type="Google" id="ProtNLM"/>
    </source>
</evidence>
<evidence type="ECO:0000256" key="9">
    <source>
        <dbReference type="SAM" id="Phobius"/>
    </source>
</evidence>
<evidence type="ECO:0000256" key="4">
    <source>
        <dbReference type="ARBA" id="ARBA00022692"/>
    </source>
</evidence>
<reference evidence="12 13" key="1">
    <citation type="journal article" date="2016" name="Nat. Commun.">
        <title>Thousands of microbial genomes shed light on interconnected biogeochemical processes in an aquifer system.</title>
        <authorList>
            <person name="Anantharaman K."/>
            <person name="Brown C.T."/>
            <person name="Hug L.A."/>
            <person name="Sharon I."/>
            <person name="Castelle C.J."/>
            <person name="Probst A.J."/>
            <person name="Thomas B.C."/>
            <person name="Singh A."/>
            <person name="Wilkins M.J."/>
            <person name="Karaoz U."/>
            <person name="Brodie E.L."/>
            <person name="Williams K.H."/>
            <person name="Hubbard S.S."/>
            <person name="Banfield J.F."/>
        </authorList>
    </citation>
    <scope>NUCLEOTIDE SEQUENCE [LARGE SCALE GENOMIC DNA]</scope>
</reference>
<dbReference type="InterPro" id="IPR017871">
    <property type="entry name" value="ABC_transporter-like_CS"/>
</dbReference>
<dbReference type="SUPFAM" id="SSF52540">
    <property type="entry name" value="P-loop containing nucleoside triphosphate hydrolases"/>
    <property type="match status" value="1"/>
</dbReference>
<feature type="transmembrane region" description="Helical" evidence="9">
    <location>
        <begin position="32"/>
        <end position="54"/>
    </location>
</feature>
<dbReference type="GO" id="GO:0005886">
    <property type="term" value="C:plasma membrane"/>
    <property type="evidence" value="ECO:0007669"/>
    <property type="project" value="UniProtKB-SubCell"/>
</dbReference>
<gene>
    <name evidence="12" type="ORF">A3B32_03590</name>
</gene>
<dbReference type="PROSITE" id="PS50893">
    <property type="entry name" value="ABC_TRANSPORTER_2"/>
    <property type="match status" value="1"/>
</dbReference>
<evidence type="ECO:0000313" key="12">
    <source>
        <dbReference type="EMBL" id="OGL83180.1"/>
    </source>
</evidence>
<dbReference type="PROSITE" id="PS00211">
    <property type="entry name" value="ABC_TRANSPORTER_1"/>
    <property type="match status" value="1"/>
</dbReference>
<dbReference type="Pfam" id="PF00005">
    <property type="entry name" value="ABC_tran"/>
    <property type="match status" value="1"/>
</dbReference>
<evidence type="ECO:0000256" key="6">
    <source>
        <dbReference type="ARBA" id="ARBA00022840"/>
    </source>
</evidence>
<dbReference type="PANTHER" id="PTHR24221">
    <property type="entry name" value="ATP-BINDING CASSETTE SUB-FAMILY B"/>
    <property type="match status" value="1"/>
</dbReference>
<feature type="domain" description="ABC transmembrane type-1" evidence="11">
    <location>
        <begin position="71"/>
        <end position="330"/>
    </location>
</feature>
<organism evidence="12 13">
    <name type="scientific">Candidatus Uhrbacteria bacterium RIFCSPLOWO2_01_FULL_53_9</name>
    <dbReference type="NCBI Taxonomy" id="1802403"/>
    <lineage>
        <taxon>Bacteria</taxon>
        <taxon>Candidatus Uhriibacteriota</taxon>
    </lineage>
</organism>
<evidence type="ECO:0000256" key="7">
    <source>
        <dbReference type="ARBA" id="ARBA00022989"/>
    </source>
</evidence>